<reference evidence="1 4" key="1">
    <citation type="submission" date="2014-08" db="EMBL/GenBank/DDBJ databases">
        <authorList>
            <person name="Moulin Lionel"/>
        </authorList>
    </citation>
    <scope>NUCLEOTIDE SEQUENCE [LARGE SCALE GENOMIC DNA]</scope>
</reference>
<reference evidence="3" key="2">
    <citation type="submission" date="2014-08" db="EMBL/GenBank/DDBJ databases">
        <authorList>
            <person name="Moulin L."/>
        </authorList>
    </citation>
    <scope>NUCLEOTIDE SEQUENCE [LARGE SCALE GENOMIC DNA]</scope>
</reference>
<dbReference type="Proteomes" id="UP000045285">
    <property type="component" value="Unassembled WGS sequence"/>
</dbReference>
<keyword evidence="3" id="KW-1185">Reference proteome</keyword>
<proteinExistence type="predicted"/>
<organism evidence="1 3">
    <name type="scientific">Mesorhizobium plurifarium</name>
    <dbReference type="NCBI Taxonomy" id="69974"/>
    <lineage>
        <taxon>Bacteria</taxon>
        <taxon>Pseudomonadati</taxon>
        <taxon>Pseudomonadota</taxon>
        <taxon>Alphaproteobacteria</taxon>
        <taxon>Hyphomicrobiales</taxon>
        <taxon>Phyllobacteriaceae</taxon>
        <taxon>Mesorhizobium</taxon>
    </lineage>
</organism>
<evidence type="ECO:0000313" key="3">
    <source>
        <dbReference type="Proteomes" id="UP000045285"/>
    </source>
</evidence>
<sequence length="82" mass="9324">MPFVKRHRRKTLLGAFSEETVPATKDMMGAVMRQSEDRASRQVALHGWYAGVGNCSAQKSPRQRRSKRAQTDGRRLLWLGLP</sequence>
<name>A0A090DB28_MESPL</name>
<accession>A0A090DB28</accession>
<dbReference type="EMBL" id="CCMZ01000004">
    <property type="protein sequence ID" value="CDX12492.1"/>
    <property type="molecule type" value="Genomic_DNA"/>
</dbReference>
<evidence type="ECO:0000313" key="2">
    <source>
        <dbReference type="EMBL" id="CDX60377.1"/>
    </source>
</evidence>
<dbReference type="Proteomes" id="UP000046122">
    <property type="component" value="Unassembled WGS sequence"/>
</dbReference>
<gene>
    <name evidence="1" type="ORF">MPL3356_120012</name>
    <name evidence="2" type="ORF">MPL3365_370016</name>
</gene>
<dbReference type="EMBL" id="CCNE01000031">
    <property type="protein sequence ID" value="CDX60377.1"/>
    <property type="molecule type" value="Genomic_DNA"/>
</dbReference>
<evidence type="ECO:0000313" key="4">
    <source>
        <dbReference type="Proteomes" id="UP000046122"/>
    </source>
</evidence>
<dbReference type="AlphaFoldDB" id="A0A090DB28"/>
<evidence type="ECO:0000313" key="1">
    <source>
        <dbReference type="EMBL" id="CDX12492.1"/>
    </source>
</evidence>
<protein>
    <submittedName>
        <fullName evidence="1">Uncharacterized protein</fullName>
    </submittedName>
</protein>